<proteinExistence type="predicted"/>
<keyword evidence="1" id="KW-0479">Metal-binding</keyword>
<reference evidence="6" key="1">
    <citation type="submission" date="2017-07" db="EMBL/GenBank/DDBJ databases">
        <title>Taro Niue Genome Assembly and Annotation.</title>
        <authorList>
            <person name="Atibalentja N."/>
            <person name="Keating K."/>
            <person name="Fields C.J."/>
        </authorList>
    </citation>
    <scope>NUCLEOTIDE SEQUENCE</scope>
    <source>
        <strain evidence="6">Niue_2</strain>
        <tissue evidence="6">Leaf</tissue>
    </source>
</reference>
<keyword evidence="3" id="KW-0106">Calcium</keyword>
<comment type="caution">
    <text evidence="6">The sequence shown here is derived from an EMBL/GenBank/DDBJ whole genome shotgun (WGS) entry which is preliminary data.</text>
</comment>
<feature type="region of interest" description="Disordered" evidence="4">
    <location>
        <begin position="1"/>
        <end position="24"/>
    </location>
</feature>
<keyword evidence="7" id="KW-1185">Reference proteome</keyword>
<dbReference type="Proteomes" id="UP000652761">
    <property type="component" value="Unassembled WGS sequence"/>
</dbReference>
<dbReference type="InterPro" id="IPR018247">
    <property type="entry name" value="EF_Hand_1_Ca_BS"/>
</dbReference>
<evidence type="ECO:0000256" key="1">
    <source>
        <dbReference type="ARBA" id="ARBA00022723"/>
    </source>
</evidence>
<accession>A0A843WPF4</accession>
<evidence type="ECO:0000313" key="7">
    <source>
        <dbReference type="Proteomes" id="UP000652761"/>
    </source>
</evidence>
<feature type="domain" description="EF-hand" evidence="5">
    <location>
        <begin position="143"/>
        <end position="178"/>
    </location>
</feature>
<evidence type="ECO:0000256" key="3">
    <source>
        <dbReference type="ARBA" id="ARBA00022837"/>
    </source>
</evidence>
<dbReference type="InterPro" id="IPR039647">
    <property type="entry name" value="EF_hand_pair_protein_CML-like"/>
</dbReference>
<dbReference type="PROSITE" id="PS00018">
    <property type="entry name" value="EF_HAND_1"/>
    <property type="match status" value="4"/>
</dbReference>
<dbReference type="InterPro" id="IPR002048">
    <property type="entry name" value="EF_hand_dom"/>
</dbReference>
<keyword evidence="2" id="KW-0677">Repeat</keyword>
<dbReference type="OrthoDB" id="26525at2759"/>
<dbReference type="PROSITE" id="PS50222">
    <property type="entry name" value="EF_HAND_2"/>
    <property type="match status" value="4"/>
</dbReference>
<sequence length="193" mass="20719">MAGSRDPASGPGRDASGKGGRAALGNAEDVERVFRHFDANGDGKISASELADVVRALSGSDSPASDEEVRQMMEEMDADRDGYVDLAEFVEFHCGKGEAGCRAAAGDGEKELKEAFRMYDLNGDGKISARELHQVLKRLGDKCSVRDCSRMISSVDADGDGCVNFQEFKKMMTNTGGNRDANGGKNQRRQSNN</sequence>
<feature type="domain" description="EF-hand" evidence="5">
    <location>
        <begin position="107"/>
        <end position="142"/>
    </location>
</feature>
<feature type="domain" description="EF-hand" evidence="5">
    <location>
        <begin position="25"/>
        <end position="60"/>
    </location>
</feature>
<feature type="domain" description="EF-hand" evidence="5">
    <location>
        <begin position="64"/>
        <end position="99"/>
    </location>
</feature>
<dbReference type="GO" id="GO:0005509">
    <property type="term" value="F:calcium ion binding"/>
    <property type="evidence" value="ECO:0007669"/>
    <property type="project" value="InterPro"/>
</dbReference>
<dbReference type="SUPFAM" id="SSF47473">
    <property type="entry name" value="EF-hand"/>
    <property type="match status" value="1"/>
</dbReference>
<name>A0A843WPF4_COLES</name>
<dbReference type="PANTHER" id="PTHR10891">
    <property type="entry name" value="EF-HAND CALCIUM-BINDING DOMAIN CONTAINING PROTEIN"/>
    <property type="match status" value="1"/>
</dbReference>
<dbReference type="CDD" id="cd00051">
    <property type="entry name" value="EFh"/>
    <property type="match status" value="2"/>
</dbReference>
<dbReference type="Gene3D" id="1.10.238.10">
    <property type="entry name" value="EF-hand"/>
    <property type="match status" value="2"/>
</dbReference>
<dbReference type="InterPro" id="IPR011992">
    <property type="entry name" value="EF-hand-dom_pair"/>
</dbReference>
<evidence type="ECO:0000256" key="2">
    <source>
        <dbReference type="ARBA" id="ARBA00022737"/>
    </source>
</evidence>
<protein>
    <recommendedName>
        <fullName evidence="5">EF-hand domain-containing protein</fullName>
    </recommendedName>
</protein>
<dbReference type="FunFam" id="1.10.238.10:FF:000003">
    <property type="entry name" value="Calmodulin A"/>
    <property type="match status" value="1"/>
</dbReference>
<dbReference type="SMART" id="SM00054">
    <property type="entry name" value="EFh"/>
    <property type="match status" value="4"/>
</dbReference>
<feature type="region of interest" description="Disordered" evidence="4">
    <location>
        <begin position="173"/>
        <end position="193"/>
    </location>
</feature>
<organism evidence="6 7">
    <name type="scientific">Colocasia esculenta</name>
    <name type="common">Wild taro</name>
    <name type="synonym">Arum esculentum</name>
    <dbReference type="NCBI Taxonomy" id="4460"/>
    <lineage>
        <taxon>Eukaryota</taxon>
        <taxon>Viridiplantae</taxon>
        <taxon>Streptophyta</taxon>
        <taxon>Embryophyta</taxon>
        <taxon>Tracheophyta</taxon>
        <taxon>Spermatophyta</taxon>
        <taxon>Magnoliopsida</taxon>
        <taxon>Liliopsida</taxon>
        <taxon>Araceae</taxon>
        <taxon>Aroideae</taxon>
        <taxon>Colocasieae</taxon>
        <taxon>Colocasia</taxon>
    </lineage>
</organism>
<dbReference type="AlphaFoldDB" id="A0A843WPF4"/>
<evidence type="ECO:0000256" key="4">
    <source>
        <dbReference type="SAM" id="MobiDB-lite"/>
    </source>
</evidence>
<evidence type="ECO:0000313" key="6">
    <source>
        <dbReference type="EMBL" id="MQM13353.1"/>
    </source>
</evidence>
<dbReference type="Pfam" id="PF13499">
    <property type="entry name" value="EF-hand_7"/>
    <property type="match status" value="2"/>
</dbReference>
<gene>
    <name evidence="6" type="ORF">Taro_046281</name>
</gene>
<dbReference type="EMBL" id="NMUH01005663">
    <property type="protein sequence ID" value="MQM13353.1"/>
    <property type="molecule type" value="Genomic_DNA"/>
</dbReference>
<dbReference type="FunFam" id="1.10.238.10:FF:000203">
    <property type="entry name" value="Probable calcium-binding protein CML27"/>
    <property type="match status" value="1"/>
</dbReference>
<evidence type="ECO:0000259" key="5">
    <source>
        <dbReference type="PROSITE" id="PS50222"/>
    </source>
</evidence>